<dbReference type="NCBIfam" id="TIGR00254">
    <property type="entry name" value="GGDEF"/>
    <property type="match status" value="1"/>
</dbReference>
<dbReference type="SMART" id="SM00267">
    <property type="entry name" value="GGDEF"/>
    <property type="match status" value="1"/>
</dbReference>
<dbReference type="Pfam" id="PF00990">
    <property type="entry name" value="GGDEF"/>
    <property type="match status" value="1"/>
</dbReference>
<dbReference type="InterPro" id="IPR029016">
    <property type="entry name" value="GAF-like_dom_sf"/>
</dbReference>
<name>A0A0W0ST28_9GAMM</name>
<protein>
    <submittedName>
        <fullName evidence="2">Fused adenylate cyclase/two component hybrid sensor/regulator</fullName>
    </submittedName>
</protein>
<gene>
    <name evidence="2" type="primary">cyaA</name>
    <name evidence="2" type="ORF">Lbru_0480</name>
</gene>
<keyword evidence="3" id="KW-1185">Reference proteome</keyword>
<dbReference type="SUPFAM" id="SSF55073">
    <property type="entry name" value="Nucleotide cyclase"/>
    <property type="match status" value="1"/>
</dbReference>
<evidence type="ECO:0000313" key="3">
    <source>
        <dbReference type="Proteomes" id="UP000054742"/>
    </source>
</evidence>
<dbReference type="Proteomes" id="UP000054742">
    <property type="component" value="Unassembled WGS sequence"/>
</dbReference>
<dbReference type="PATRIC" id="fig|29422.6.peg.503"/>
<proteinExistence type="predicted"/>
<dbReference type="CDD" id="cd01949">
    <property type="entry name" value="GGDEF"/>
    <property type="match status" value="1"/>
</dbReference>
<dbReference type="AlphaFoldDB" id="A0A0W0ST28"/>
<accession>A0A0W0ST28</accession>
<feature type="domain" description="GGDEF" evidence="1">
    <location>
        <begin position="193"/>
        <end position="314"/>
    </location>
</feature>
<dbReference type="Gene3D" id="3.30.450.40">
    <property type="match status" value="1"/>
</dbReference>
<dbReference type="InterPro" id="IPR043128">
    <property type="entry name" value="Rev_trsase/Diguanyl_cyclase"/>
</dbReference>
<dbReference type="SUPFAM" id="SSF55781">
    <property type="entry name" value="GAF domain-like"/>
    <property type="match status" value="1"/>
</dbReference>
<dbReference type="OrthoDB" id="9812260at2"/>
<dbReference type="PANTHER" id="PTHR43102:SF2">
    <property type="entry name" value="GAF DOMAIN-CONTAINING PROTEIN"/>
    <property type="match status" value="1"/>
</dbReference>
<dbReference type="InterPro" id="IPR003018">
    <property type="entry name" value="GAF"/>
</dbReference>
<dbReference type="Pfam" id="PF01590">
    <property type="entry name" value="GAF"/>
    <property type="match status" value="1"/>
</dbReference>
<evidence type="ECO:0000313" key="2">
    <source>
        <dbReference type="EMBL" id="KTC86539.1"/>
    </source>
</evidence>
<dbReference type="PROSITE" id="PS50887">
    <property type="entry name" value="GGDEF"/>
    <property type="match status" value="1"/>
</dbReference>
<dbReference type="EMBL" id="LNXV01000004">
    <property type="protein sequence ID" value="KTC86539.1"/>
    <property type="molecule type" value="Genomic_DNA"/>
</dbReference>
<reference evidence="2 3" key="1">
    <citation type="submission" date="2015-11" db="EMBL/GenBank/DDBJ databases">
        <title>Genomic analysis of 38 Legionella species identifies large and diverse effector repertoires.</title>
        <authorList>
            <person name="Burstein D."/>
            <person name="Amaro F."/>
            <person name="Zusman T."/>
            <person name="Lifshitz Z."/>
            <person name="Cohen O."/>
            <person name="Gilbert J.A."/>
            <person name="Pupko T."/>
            <person name="Shuman H.A."/>
            <person name="Segal G."/>
        </authorList>
    </citation>
    <scope>NUCLEOTIDE SEQUENCE [LARGE SCALE GENOMIC DNA]</scope>
    <source>
        <strain evidence="2 3">ATCC 43878</strain>
    </source>
</reference>
<dbReference type="InterPro" id="IPR000160">
    <property type="entry name" value="GGDEF_dom"/>
</dbReference>
<dbReference type="PANTHER" id="PTHR43102">
    <property type="entry name" value="SLR1143 PROTEIN"/>
    <property type="match status" value="1"/>
</dbReference>
<dbReference type="InterPro" id="IPR029787">
    <property type="entry name" value="Nucleotide_cyclase"/>
</dbReference>
<comment type="caution">
    <text evidence="2">The sequence shown here is derived from an EMBL/GenBank/DDBJ whole genome shotgun (WGS) entry which is preliminary data.</text>
</comment>
<evidence type="ECO:0000259" key="1">
    <source>
        <dbReference type="PROSITE" id="PS50887"/>
    </source>
</evidence>
<dbReference type="SMART" id="SM00065">
    <property type="entry name" value="GAF"/>
    <property type="match status" value="1"/>
</dbReference>
<dbReference type="Gene3D" id="3.30.70.270">
    <property type="match status" value="1"/>
</dbReference>
<dbReference type="RefSeq" id="WP_058440585.1">
    <property type="nucleotide sequence ID" value="NZ_CAAAHU010000025.1"/>
</dbReference>
<dbReference type="STRING" id="29422.Lbru_0480"/>
<sequence length="314" mass="36174">MTPPDRPENEAERLATLYKLQILDTEKEERFDRVTRIACKLFGVPISVISFLEAERQWMKSTQGFDIKEAARKTSFCGHVILSDEIMIVEDATKDKRFFDNPFVLGKPNFRFYLGCPLKVNGYNVGVICLIDDKPKSKDEIDSNIVYDLAQMVEMDLKQLQISITDELTGISNRRGFLKLAGYLFQKCQLENQVFTLLFFDLDKFKHINDQFGHSEGDKVLKIFANALVHNFRYYDVIARLGGDEFCIFCTGLNQKNLPDIIQRLKDSLKSADTKDYAIEFSVGSVQYNQKEHQTLEDMLCLADSQMYVTKESK</sequence>
<organism evidence="2 3">
    <name type="scientific">Legionella brunensis</name>
    <dbReference type="NCBI Taxonomy" id="29422"/>
    <lineage>
        <taxon>Bacteria</taxon>
        <taxon>Pseudomonadati</taxon>
        <taxon>Pseudomonadota</taxon>
        <taxon>Gammaproteobacteria</taxon>
        <taxon>Legionellales</taxon>
        <taxon>Legionellaceae</taxon>
        <taxon>Legionella</taxon>
    </lineage>
</organism>